<dbReference type="AlphaFoldDB" id="A0AAQ4FLJ7"/>
<dbReference type="SUPFAM" id="SSF48371">
    <property type="entry name" value="ARM repeat"/>
    <property type="match status" value="1"/>
</dbReference>
<dbReference type="GO" id="GO:0016887">
    <property type="term" value="F:ATP hydrolysis activity"/>
    <property type="evidence" value="ECO:0007669"/>
    <property type="project" value="InterPro"/>
</dbReference>
<name>A0AAQ4FLJ7_AMBAM</name>
<dbReference type="InterPro" id="IPR016024">
    <property type="entry name" value="ARM-type_fold"/>
</dbReference>
<dbReference type="PANTHER" id="PTHR36498">
    <property type="entry name" value="TATA-BINDING PROTEIN-ASSOCIATED FACTOR 172"/>
    <property type="match status" value="1"/>
</dbReference>
<organism evidence="1 2">
    <name type="scientific">Amblyomma americanum</name>
    <name type="common">Lone star tick</name>
    <dbReference type="NCBI Taxonomy" id="6943"/>
    <lineage>
        <taxon>Eukaryota</taxon>
        <taxon>Metazoa</taxon>
        <taxon>Ecdysozoa</taxon>
        <taxon>Arthropoda</taxon>
        <taxon>Chelicerata</taxon>
        <taxon>Arachnida</taxon>
        <taxon>Acari</taxon>
        <taxon>Parasitiformes</taxon>
        <taxon>Ixodida</taxon>
        <taxon>Ixodoidea</taxon>
        <taxon>Ixodidae</taxon>
        <taxon>Amblyomminae</taxon>
        <taxon>Amblyomma</taxon>
    </lineage>
</organism>
<protein>
    <recommendedName>
        <fullName evidence="3">Tata-binding protein-associated factor 172</fullName>
    </recommendedName>
</protein>
<sequence>MVDNILWLDRLFCLLDTGSSPVTRRAAAVQLGEVQKLHPHELHNLLAKVRKYLHSSCWDTRIAASQAVEAIISHVPQWDPPGVSKEEQVDGGCVAPGASAKSPYHWMRFEHFDIDQVLKHGGRLLASDGSEFDLDDDLLGGSQSKERLLRQRRLLHRRLGMEMAEHMGLDTSNLFCAEDLAYSSSTAGGGGAWVPPDNVTPPVKQECAALMEASNQLFLEDLSLRLLCVLALDKFGDFVSDQVVAPVRETCAQTLGHILHLMGSDSKGPNGGGVWGVLRVLLQLLQRPEWEARHGGLLGIKYLLAVRKDLTSVLIPAVFEPVFQGLQDQNDDVSAVAAAALVPVTEELVRTLPHQVPRVVRTLWDALLELDDLTSSTSSILMLLAALLSHFTRLGNATAER</sequence>
<comment type="caution">
    <text evidence="1">The sequence shown here is derived from an EMBL/GenBank/DDBJ whole genome shotgun (WGS) entry which is preliminary data.</text>
</comment>
<reference evidence="1 2" key="1">
    <citation type="journal article" date="2023" name="Arcadia Sci">
        <title>De novo assembly of a long-read Amblyomma americanum tick genome.</title>
        <authorList>
            <person name="Chou S."/>
            <person name="Poskanzer K.E."/>
            <person name="Rollins M."/>
            <person name="Thuy-Boun P.S."/>
        </authorList>
    </citation>
    <scope>NUCLEOTIDE SEQUENCE [LARGE SCALE GENOMIC DNA]</scope>
    <source>
        <strain evidence="1">F_SG_1</strain>
        <tissue evidence="1">Salivary glands</tissue>
    </source>
</reference>
<dbReference type="InterPro" id="IPR011989">
    <property type="entry name" value="ARM-like"/>
</dbReference>
<dbReference type="PANTHER" id="PTHR36498:SF1">
    <property type="entry name" value="TATA-BINDING PROTEIN-ASSOCIATED FACTOR 172"/>
    <property type="match status" value="1"/>
</dbReference>
<evidence type="ECO:0000313" key="1">
    <source>
        <dbReference type="EMBL" id="KAK8787362.1"/>
    </source>
</evidence>
<dbReference type="GO" id="GO:0003677">
    <property type="term" value="F:DNA binding"/>
    <property type="evidence" value="ECO:0007669"/>
    <property type="project" value="InterPro"/>
</dbReference>
<dbReference type="InterPro" id="IPR044972">
    <property type="entry name" value="Mot1"/>
</dbReference>
<dbReference type="GO" id="GO:0017025">
    <property type="term" value="F:TBP-class protein binding"/>
    <property type="evidence" value="ECO:0007669"/>
    <property type="project" value="InterPro"/>
</dbReference>
<accession>A0AAQ4FLJ7</accession>
<dbReference type="Proteomes" id="UP001321473">
    <property type="component" value="Unassembled WGS sequence"/>
</dbReference>
<gene>
    <name evidence="1" type="ORF">V5799_022862</name>
</gene>
<evidence type="ECO:0000313" key="2">
    <source>
        <dbReference type="Proteomes" id="UP001321473"/>
    </source>
</evidence>
<evidence type="ECO:0008006" key="3">
    <source>
        <dbReference type="Google" id="ProtNLM"/>
    </source>
</evidence>
<dbReference type="Gene3D" id="1.25.10.10">
    <property type="entry name" value="Leucine-rich Repeat Variant"/>
    <property type="match status" value="1"/>
</dbReference>
<dbReference type="EMBL" id="JARKHS020001891">
    <property type="protein sequence ID" value="KAK8787362.1"/>
    <property type="molecule type" value="Genomic_DNA"/>
</dbReference>
<proteinExistence type="predicted"/>
<keyword evidence="2" id="KW-1185">Reference proteome</keyword>